<dbReference type="AlphaFoldDB" id="A0A370GPM8"/>
<feature type="domain" description="N-acetyltransferase" evidence="1">
    <location>
        <begin position="121"/>
        <end position="259"/>
    </location>
</feature>
<evidence type="ECO:0000313" key="2">
    <source>
        <dbReference type="EMBL" id="RDI45685.1"/>
    </source>
</evidence>
<keyword evidence="3" id="KW-1185">Reference proteome</keyword>
<gene>
    <name evidence="2" type="ORF">DFR59_102317</name>
</gene>
<dbReference type="InterPro" id="IPR016181">
    <property type="entry name" value="Acyl_CoA_acyltransferase"/>
</dbReference>
<name>A0A370GPM8_9BACI</name>
<reference evidence="2 3" key="1">
    <citation type="submission" date="2018-07" db="EMBL/GenBank/DDBJ databases">
        <title>Genomic Encyclopedia of Type Strains, Phase IV (KMG-IV): sequencing the most valuable type-strain genomes for metagenomic binning, comparative biology and taxonomic classification.</title>
        <authorList>
            <person name="Goeker M."/>
        </authorList>
    </citation>
    <scope>NUCLEOTIDE SEQUENCE [LARGE SCALE GENOMIC DNA]</scope>
    <source>
        <strain evidence="2 3">DSM 25281</strain>
    </source>
</reference>
<proteinExistence type="predicted"/>
<comment type="caution">
    <text evidence="2">The sequence shown here is derived from an EMBL/GenBank/DDBJ whole genome shotgun (WGS) entry which is preliminary data.</text>
</comment>
<dbReference type="RefSeq" id="WP_245948377.1">
    <property type="nucleotide sequence ID" value="NZ_QQAY01000002.1"/>
</dbReference>
<dbReference type="EMBL" id="QQAY01000002">
    <property type="protein sequence ID" value="RDI45685.1"/>
    <property type="molecule type" value="Genomic_DNA"/>
</dbReference>
<dbReference type="SUPFAM" id="SSF55729">
    <property type="entry name" value="Acyl-CoA N-acyltransferases (Nat)"/>
    <property type="match status" value="1"/>
</dbReference>
<dbReference type="PROSITE" id="PS51186">
    <property type="entry name" value="GNAT"/>
    <property type="match status" value="1"/>
</dbReference>
<sequence length="264" mass="30223">MNIVVNLMDVLQLDDVYLQTFTRKETKSWGAFFINENSPDYYSANHAQIIEPCTDPTAVIAEVKEFYQSKHLVPRFYIYQLEQQQKLVAELKKEGFGFEELPGAVQIWDGKVRETEHRTDITIELVTKENAEVAVEIECQIDELGGESRRNTFYEEFNHPAFAHYLLRVNGTACSTACLFIEGKQARIESVATVPEFRGQGLIGELIYFLQKEARSRGIEQLWILPITPRVEKVYERYGFQTVGEIITGHAFLSGKSIKEIQGS</sequence>
<dbReference type="InterPro" id="IPR000182">
    <property type="entry name" value="GNAT_dom"/>
</dbReference>
<organism evidence="2 3">
    <name type="scientific">Falsibacillus pallidus</name>
    <dbReference type="NCBI Taxonomy" id="493781"/>
    <lineage>
        <taxon>Bacteria</taxon>
        <taxon>Bacillati</taxon>
        <taxon>Bacillota</taxon>
        <taxon>Bacilli</taxon>
        <taxon>Bacillales</taxon>
        <taxon>Bacillaceae</taxon>
        <taxon>Falsibacillus</taxon>
    </lineage>
</organism>
<accession>A0A370GPM8</accession>
<dbReference type="Proteomes" id="UP000255326">
    <property type="component" value="Unassembled WGS sequence"/>
</dbReference>
<keyword evidence="2" id="KW-0808">Transferase</keyword>
<dbReference type="Gene3D" id="3.40.630.30">
    <property type="match status" value="1"/>
</dbReference>
<protein>
    <submittedName>
        <fullName evidence="2">Acetyltransferase (GNAT) family protein</fullName>
    </submittedName>
</protein>
<dbReference type="GO" id="GO:0016747">
    <property type="term" value="F:acyltransferase activity, transferring groups other than amino-acyl groups"/>
    <property type="evidence" value="ECO:0007669"/>
    <property type="project" value="InterPro"/>
</dbReference>
<evidence type="ECO:0000313" key="3">
    <source>
        <dbReference type="Proteomes" id="UP000255326"/>
    </source>
</evidence>
<evidence type="ECO:0000259" key="1">
    <source>
        <dbReference type="PROSITE" id="PS51186"/>
    </source>
</evidence>
<dbReference type="Pfam" id="PF00583">
    <property type="entry name" value="Acetyltransf_1"/>
    <property type="match status" value="1"/>
</dbReference>
<dbReference type="CDD" id="cd04301">
    <property type="entry name" value="NAT_SF"/>
    <property type="match status" value="1"/>
</dbReference>